<evidence type="ECO:0000313" key="10">
    <source>
        <dbReference type="Proteomes" id="UP000256763"/>
    </source>
</evidence>
<protein>
    <submittedName>
        <fullName evidence="9">ABC transporter permease</fullName>
    </submittedName>
</protein>
<feature type="transmembrane region" description="Helical" evidence="7">
    <location>
        <begin position="234"/>
        <end position="253"/>
    </location>
</feature>
<evidence type="ECO:0000256" key="4">
    <source>
        <dbReference type="ARBA" id="ARBA00022692"/>
    </source>
</evidence>
<organism evidence="9 10">
    <name type="scientific">Alkalilimnicola ehrlichii</name>
    <dbReference type="NCBI Taxonomy" id="351052"/>
    <lineage>
        <taxon>Bacteria</taxon>
        <taxon>Pseudomonadati</taxon>
        <taxon>Pseudomonadota</taxon>
        <taxon>Gammaproteobacteria</taxon>
        <taxon>Chromatiales</taxon>
        <taxon>Ectothiorhodospiraceae</taxon>
        <taxon>Alkalilimnicola</taxon>
    </lineage>
</organism>
<dbReference type="CDD" id="cd06261">
    <property type="entry name" value="TM_PBP2"/>
    <property type="match status" value="1"/>
</dbReference>
<dbReference type="SUPFAM" id="SSF161098">
    <property type="entry name" value="MetI-like"/>
    <property type="match status" value="1"/>
</dbReference>
<feature type="domain" description="ABC transmembrane type-1" evidence="8">
    <location>
        <begin position="72"/>
        <end position="257"/>
    </location>
</feature>
<keyword evidence="10" id="KW-1185">Reference proteome</keyword>
<dbReference type="Proteomes" id="UP000256763">
    <property type="component" value="Unassembled WGS sequence"/>
</dbReference>
<dbReference type="AlphaFoldDB" id="A0A3E0WR29"/>
<dbReference type="GO" id="GO:0055085">
    <property type="term" value="P:transmembrane transport"/>
    <property type="evidence" value="ECO:0007669"/>
    <property type="project" value="InterPro"/>
</dbReference>
<dbReference type="InterPro" id="IPR035906">
    <property type="entry name" value="MetI-like_sf"/>
</dbReference>
<dbReference type="EMBL" id="NFZW01000015">
    <property type="protein sequence ID" value="RFA34611.1"/>
    <property type="molecule type" value="Genomic_DNA"/>
</dbReference>
<evidence type="ECO:0000256" key="6">
    <source>
        <dbReference type="ARBA" id="ARBA00023136"/>
    </source>
</evidence>
<dbReference type="Pfam" id="PF00528">
    <property type="entry name" value="BPD_transp_1"/>
    <property type="match status" value="1"/>
</dbReference>
<accession>A0A3E0WR29</accession>
<evidence type="ECO:0000256" key="2">
    <source>
        <dbReference type="ARBA" id="ARBA00022448"/>
    </source>
</evidence>
<dbReference type="OrthoDB" id="5298727at2"/>
<dbReference type="GO" id="GO:0005886">
    <property type="term" value="C:plasma membrane"/>
    <property type="evidence" value="ECO:0007669"/>
    <property type="project" value="UniProtKB-SubCell"/>
</dbReference>
<feature type="transmembrane region" description="Helical" evidence="7">
    <location>
        <begin position="111"/>
        <end position="132"/>
    </location>
</feature>
<reference evidence="10" key="1">
    <citation type="submission" date="2017-05" db="EMBL/GenBank/DDBJ databases">
        <authorList>
            <person name="Sharma S."/>
            <person name="Sidhu C."/>
            <person name="Pinnaka A.K."/>
        </authorList>
    </citation>
    <scope>NUCLEOTIDE SEQUENCE [LARGE SCALE GENOMIC DNA]</scope>
    <source>
        <strain evidence="10">AK93</strain>
    </source>
</reference>
<evidence type="ECO:0000256" key="5">
    <source>
        <dbReference type="ARBA" id="ARBA00022989"/>
    </source>
</evidence>
<dbReference type="RefSeq" id="WP_116302806.1">
    <property type="nucleotide sequence ID" value="NZ_NFZV01000014.1"/>
</dbReference>
<comment type="caution">
    <text evidence="9">The sequence shown here is derived from an EMBL/GenBank/DDBJ whole genome shotgun (WGS) entry which is preliminary data.</text>
</comment>
<proteinExistence type="inferred from homology"/>
<dbReference type="PANTHER" id="PTHR30151">
    <property type="entry name" value="ALKANE SULFONATE ABC TRANSPORTER-RELATED, MEMBRANE SUBUNIT"/>
    <property type="match status" value="1"/>
</dbReference>
<feature type="transmembrane region" description="Helical" evidence="7">
    <location>
        <begin position="181"/>
        <end position="203"/>
    </location>
</feature>
<comment type="similarity">
    <text evidence="7">Belongs to the binding-protein-dependent transport system permease family.</text>
</comment>
<keyword evidence="4 7" id="KW-0812">Transmembrane</keyword>
<keyword evidence="6 7" id="KW-0472">Membrane</keyword>
<evidence type="ECO:0000256" key="3">
    <source>
        <dbReference type="ARBA" id="ARBA00022475"/>
    </source>
</evidence>
<feature type="transmembrane region" description="Helical" evidence="7">
    <location>
        <begin position="138"/>
        <end position="160"/>
    </location>
</feature>
<keyword evidence="3" id="KW-1003">Cell membrane</keyword>
<evidence type="ECO:0000259" key="8">
    <source>
        <dbReference type="PROSITE" id="PS50928"/>
    </source>
</evidence>
<dbReference type="PROSITE" id="PS50928">
    <property type="entry name" value="ABC_TM1"/>
    <property type="match status" value="1"/>
</dbReference>
<comment type="subcellular location">
    <subcellularLocation>
        <location evidence="1 7">Cell membrane</location>
        <topology evidence="1 7">Multi-pass membrane protein</topology>
    </subcellularLocation>
</comment>
<sequence>MSNRLGRRLRGGATATLSYLWSGWGAIASLLMFLAVWDLGNRIWGDLALPSPGATFQALWALGLDGSLGEAVAVTAYRAISGFGIALALGSTLGILAGLSLTASVIARPLVTVLMGIPPISWVVLAMIWFGATDASPIFTVVIASLPLIFVGALQGSRTLDGQLKEMALAFRLSPWQRFRVVYLPHILSYLFPAWISALGMSWKVVVMAELLATPDGVGAGLAVARSHLDTAAAMAWIVSIVGLLLVTEYLLLEPLKRRLEMWRDNESK</sequence>
<dbReference type="InterPro" id="IPR000515">
    <property type="entry name" value="MetI-like"/>
</dbReference>
<evidence type="ECO:0000313" key="9">
    <source>
        <dbReference type="EMBL" id="RFA34611.1"/>
    </source>
</evidence>
<dbReference type="PANTHER" id="PTHR30151:SF38">
    <property type="entry name" value="ALIPHATIC SULFONATES TRANSPORT PERMEASE PROTEIN SSUC-RELATED"/>
    <property type="match status" value="1"/>
</dbReference>
<evidence type="ECO:0000256" key="1">
    <source>
        <dbReference type="ARBA" id="ARBA00004651"/>
    </source>
</evidence>
<feature type="transmembrane region" description="Helical" evidence="7">
    <location>
        <begin position="76"/>
        <end position="99"/>
    </location>
</feature>
<dbReference type="Gene3D" id="1.10.3720.10">
    <property type="entry name" value="MetI-like"/>
    <property type="match status" value="1"/>
</dbReference>
<feature type="transmembrane region" description="Helical" evidence="7">
    <location>
        <begin position="12"/>
        <end position="37"/>
    </location>
</feature>
<gene>
    <name evidence="9" type="ORF">CAL65_14700</name>
</gene>
<keyword evidence="2 7" id="KW-0813">Transport</keyword>
<keyword evidence="5 7" id="KW-1133">Transmembrane helix</keyword>
<evidence type="ECO:0000256" key="7">
    <source>
        <dbReference type="RuleBase" id="RU363032"/>
    </source>
</evidence>
<name>A0A3E0WR29_9GAMM</name>